<feature type="region of interest" description="Disordered" evidence="1">
    <location>
        <begin position="76"/>
        <end position="117"/>
    </location>
</feature>
<sequence>MRCTAEEQLTYKRKKGGLVDPTSNTMQQLQADTTGLQSSHQAVQIPEVLEADVGAMSIGCRLPLTAAKKLEHHISDTGQNLTGPDLQTLAQHDPAPNRHDAKAETGRLRNPQGTTGVDLAFLDNPPMLFSVM</sequence>
<evidence type="ECO:0000256" key="1">
    <source>
        <dbReference type="SAM" id="MobiDB-lite"/>
    </source>
</evidence>
<proteinExistence type="predicted"/>
<accession>A0AAD1VTH0</accession>
<organism evidence="2 3">
    <name type="scientific">Pelobates cultripes</name>
    <name type="common">Western spadefoot toad</name>
    <dbReference type="NCBI Taxonomy" id="61616"/>
    <lineage>
        <taxon>Eukaryota</taxon>
        <taxon>Metazoa</taxon>
        <taxon>Chordata</taxon>
        <taxon>Craniata</taxon>
        <taxon>Vertebrata</taxon>
        <taxon>Euteleostomi</taxon>
        <taxon>Amphibia</taxon>
        <taxon>Batrachia</taxon>
        <taxon>Anura</taxon>
        <taxon>Pelobatoidea</taxon>
        <taxon>Pelobatidae</taxon>
        <taxon>Pelobates</taxon>
    </lineage>
</organism>
<feature type="compositionally biased region" description="Basic and acidic residues" evidence="1">
    <location>
        <begin position="95"/>
        <end position="107"/>
    </location>
</feature>
<dbReference type="Proteomes" id="UP001295444">
    <property type="component" value="Chromosome 02"/>
</dbReference>
<protein>
    <submittedName>
        <fullName evidence="2">Uncharacterized protein</fullName>
    </submittedName>
</protein>
<evidence type="ECO:0000313" key="3">
    <source>
        <dbReference type="Proteomes" id="UP001295444"/>
    </source>
</evidence>
<dbReference type="AlphaFoldDB" id="A0AAD1VTH0"/>
<reference evidence="2" key="1">
    <citation type="submission" date="2022-03" db="EMBL/GenBank/DDBJ databases">
        <authorList>
            <person name="Alioto T."/>
            <person name="Alioto T."/>
            <person name="Gomez Garrido J."/>
        </authorList>
    </citation>
    <scope>NUCLEOTIDE SEQUENCE</scope>
</reference>
<evidence type="ECO:0000313" key="2">
    <source>
        <dbReference type="EMBL" id="CAH2249672.1"/>
    </source>
</evidence>
<keyword evidence="3" id="KW-1185">Reference proteome</keyword>
<name>A0AAD1VTH0_PELCU</name>
<gene>
    <name evidence="2" type="ORF">PECUL_23A056627</name>
</gene>
<dbReference type="EMBL" id="OW240913">
    <property type="protein sequence ID" value="CAH2249672.1"/>
    <property type="molecule type" value="Genomic_DNA"/>
</dbReference>